<evidence type="ECO:0000313" key="10">
    <source>
        <dbReference type="Proteomes" id="UP000515163"/>
    </source>
</evidence>
<evidence type="ECO:0000313" key="11">
    <source>
        <dbReference type="RefSeq" id="XP_031574122.1"/>
    </source>
</evidence>
<dbReference type="RefSeq" id="XP_031574124.1">
    <property type="nucleotide sequence ID" value="XM_031718264.1"/>
</dbReference>
<dbReference type="GO" id="GO:0007059">
    <property type="term" value="P:chromosome segregation"/>
    <property type="evidence" value="ECO:0007669"/>
    <property type="project" value="TreeGrafter"/>
</dbReference>
<dbReference type="PANTHER" id="PTHR15459">
    <property type="entry name" value="POLYAMINE-MODULATED FACTOR 1"/>
    <property type="match status" value="1"/>
</dbReference>
<keyword evidence="5" id="KW-0498">Mitosis</keyword>
<evidence type="ECO:0000256" key="9">
    <source>
        <dbReference type="ARBA" id="ARBA00023328"/>
    </source>
</evidence>
<organism evidence="10 11">
    <name type="scientific">Actinia tenebrosa</name>
    <name type="common">Australian red waratah sea anemone</name>
    <dbReference type="NCBI Taxonomy" id="6105"/>
    <lineage>
        <taxon>Eukaryota</taxon>
        <taxon>Metazoa</taxon>
        <taxon>Cnidaria</taxon>
        <taxon>Anthozoa</taxon>
        <taxon>Hexacorallia</taxon>
        <taxon>Actiniaria</taxon>
        <taxon>Actiniidae</taxon>
        <taxon>Actinia</taxon>
    </lineage>
</organism>
<dbReference type="Proteomes" id="UP000515163">
    <property type="component" value="Unplaced"/>
</dbReference>
<evidence type="ECO:0000256" key="4">
    <source>
        <dbReference type="ARBA" id="ARBA00022618"/>
    </source>
</evidence>
<dbReference type="Pfam" id="PF03980">
    <property type="entry name" value="Nnf1"/>
    <property type="match status" value="1"/>
</dbReference>
<keyword evidence="4" id="KW-0132">Cell division</keyword>
<evidence type="ECO:0000256" key="8">
    <source>
        <dbReference type="ARBA" id="ARBA00023306"/>
    </source>
</evidence>
<keyword evidence="9" id="KW-0137">Centromere</keyword>
<dbReference type="GO" id="GO:0005634">
    <property type="term" value="C:nucleus"/>
    <property type="evidence" value="ECO:0007669"/>
    <property type="project" value="UniProtKB-SubCell"/>
</dbReference>
<evidence type="ECO:0000256" key="5">
    <source>
        <dbReference type="ARBA" id="ARBA00022776"/>
    </source>
</evidence>
<name>A0A6P8J3A2_ACTTE</name>
<protein>
    <submittedName>
        <fullName evidence="11 12">Polyamine-modulated factor 1-like isoform X1</fullName>
    </submittedName>
</protein>
<proteinExistence type="predicted"/>
<dbReference type="OrthoDB" id="18453at2759"/>
<dbReference type="GeneID" id="116307933"/>
<dbReference type="GO" id="GO:0000444">
    <property type="term" value="C:MIS12/MIND type complex"/>
    <property type="evidence" value="ECO:0007669"/>
    <property type="project" value="InterPro"/>
</dbReference>
<dbReference type="GO" id="GO:0051301">
    <property type="term" value="P:cell division"/>
    <property type="evidence" value="ECO:0007669"/>
    <property type="project" value="UniProtKB-KW"/>
</dbReference>
<evidence type="ECO:0000256" key="6">
    <source>
        <dbReference type="ARBA" id="ARBA00022838"/>
    </source>
</evidence>
<keyword evidence="7" id="KW-0539">Nucleus</keyword>
<dbReference type="KEGG" id="aten:116307933"/>
<evidence type="ECO:0000256" key="7">
    <source>
        <dbReference type="ARBA" id="ARBA00023242"/>
    </source>
</evidence>
<comment type="subcellular location">
    <subcellularLocation>
        <location evidence="2">Chromosome</location>
        <location evidence="2">Centromere</location>
        <location evidence="2">Kinetochore</location>
    </subcellularLocation>
    <subcellularLocation>
        <location evidence="1">Nucleus</location>
    </subcellularLocation>
</comment>
<reference evidence="11 12" key="1">
    <citation type="submission" date="2025-04" db="UniProtKB">
        <authorList>
            <consortium name="RefSeq"/>
        </authorList>
    </citation>
    <scope>IDENTIFICATION</scope>
    <source>
        <tissue evidence="11 12">Tentacle</tissue>
    </source>
</reference>
<evidence type="ECO:0000313" key="12">
    <source>
        <dbReference type="RefSeq" id="XP_031574124.1"/>
    </source>
</evidence>
<evidence type="ECO:0000256" key="2">
    <source>
        <dbReference type="ARBA" id="ARBA00004629"/>
    </source>
</evidence>
<keyword evidence="3" id="KW-0158">Chromosome</keyword>
<gene>
    <name evidence="11 12" type="primary">LOC116307933</name>
</gene>
<sequence length="212" mass="24423">MAACNEVDISADKVAEVETSATQEEQEEGKEEKRMIIFRKIMDKCLNKIMSAGRHSQFKNCFKELRTANSGAFDSISEQLMNHLKANIETEISLMIKQEDLEYFFDTLDRAVEENSSRPTPAWRPSGEPSTDCRDHLMAVKSTYRDQLKGMLEKIENENKSLEDVILPQREKVEENQKMLPKKAEHLREAAELCEDFNMSRLQEQAMALVND</sequence>
<dbReference type="PANTHER" id="PTHR15459:SF3">
    <property type="entry name" value="POLYAMINE-MODULATED FACTOR 1"/>
    <property type="match status" value="1"/>
</dbReference>
<keyword evidence="8" id="KW-0131">Cell cycle</keyword>
<dbReference type="AlphaFoldDB" id="A0A6P8J3A2"/>
<evidence type="ECO:0000256" key="3">
    <source>
        <dbReference type="ARBA" id="ARBA00022454"/>
    </source>
</evidence>
<dbReference type="InterPro" id="IPR007128">
    <property type="entry name" value="PMF1/Nnf1"/>
</dbReference>
<keyword evidence="6" id="KW-0995">Kinetochore</keyword>
<keyword evidence="10" id="KW-1185">Reference proteome</keyword>
<evidence type="ECO:0000256" key="1">
    <source>
        <dbReference type="ARBA" id="ARBA00004123"/>
    </source>
</evidence>
<dbReference type="RefSeq" id="XP_031574122.1">
    <property type="nucleotide sequence ID" value="XM_031718262.1"/>
</dbReference>
<accession>A0A6P8J3A2</accession>